<keyword evidence="4" id="KW-0645">Protease</keyword>
<dbReference type="Gene3D" id="3.40.630.10">
    <property type="entry name" value="Zn peptidases"/>
    <property type="match status" value="1"/>
</dbReference>
<dbReference type="InterPro" id="IPR039373">
    <property type="entry name" value="Peptidase_M28B"/>
</dbReference>
<dbReference type="PANTHER" id="PTHR10404">
    <property type="entry name" value="N-ACETYLATED-ALPHA-LINKED ACIDIC DIPEPTIDASE"/>
    <property type="match status" value="1"/>
</dbReference>
<dbReference type="GO" id="GO:0006508">
    <property type="term" value="P:proteolysis"/>
    <property type="evidence" value="ECO:0007669"/>
    <property type="project" value="UniProtKB-KW"/>
</dbReference>
<dbReference type="Pfam" id="PF04389">
    <property type="entry name" value="Peptidase_M28"/>
    <property type="match status" value="1"/>
</dbReference>
<protein>
    <recommendedName>
        <fullName evidence="15">glutamate carboxypeptidase II</fullName>
        <ecNumber evidence="15">3.4.17.21</ecNumber>
    </recommendedName>
</protein>
<dbReference type="InterPro" id="IPR046450">
    <property type="entry name" value="PA_dom_sf"/>
</dbReference>
<keyword evidence="10 16" id="KW-1133">Transmembrane helix</keyword>
<evidence type="ECO:0000256" key="4">
    <source>
        <dbReference type="ARBA" id="ARBA00022670"/>
    </source>
</evidence>
<reference evidence="19 20" key="2">
    <citation type="submission" date="2020-07" db="EMBL/GenBank/DDBJ databases">
        <title>Genome assembly of wild tea tree DASZ reveals pedigree and selection history of tea varieties.</title>
        <authorList>
            <person name="Zhang W."/>
        </authorList>
    </citation>
    <scope>NUCLEOTIDE SEQUENCE [LARGE SCALE GENOMIC DNA]</scope>
    <source>
        <strain evidence="20">cv. G240</strain>
        <tissue evidence="19">Leaf</tissue>
    </source>
</reference>
<dbReference type="GO" id="GO:0010075">
    <property type="term" value="P:regulation of meristem growth"/>
    <property type="evidence" value="ECO:0007669"/>
    <property type="project" value="UniProtKB-ARBA"/>
</dbReference>
<sequence>MAQSFSTTIAKPTSIFTSTPSSPLCTLVFVVILCILGLYTLQHHHRPEPQPVSNSTPKQSSSKNDFRDIFLTAATNNTLSSYLRALTLHPHLAGTPQAVQTALYVETHFRDLGLQTHVKHYNALLSYPTHASLSAHFSDGTIKDVALVEQGVAGDDDVVRPYHAYSPSGSAYGRAVFVNYGREEDYRALLAQGVSVSGCVAVARRGDLSRNSVVEKAAEKGMAAVLMYAETEGFSGGVERGTVMKGLGDPLTPGWASSSVDVDVDVDGERLGLDDNEVVSRFPKIPSMPISADSAETILRSLEGARVPYEWRANLKSKVARAGPGPTMLNFTYQGVKKMATIHNVFAIIRGSEEPDRFVLLGNHRDAWTYGSVDPNSGTAALLDIARRYALLLRLGWNPRRSIVLCSWDAEEFGMIGSTEWVEQNLVNLGSKAVAYLNVDCAVQGPGFFAGATPQLDNLLVEVTKKVDHVKDPDSEDVSLYERWTTTNKRVNIQRLSGVDSDFAPFLQHAGVPSIDLYYGRDFPVYHTAFDSYNWMIKYGDPLFQRHVAVTGVWGLLALHLADDAVLPLNYISYAAQLLEYTNMLSNLLEGSASVHPITASIQELATAAKEAEEEAKKLRGEETLGNVLVLKKRTLNDRLMSAERGFLDGEGLQGRQWFKHLVYGPSCDHESKMLFFPGIFDAVYQSRRMTNKRQGQAAIQHEIWRVARAIQRAAYALRGELT</sequence>
<dbReference type="Pfam" id="PF04253">
    <property type="entry name" value="TFR_dimer"/>
    <property type="match status" value="1"/>
</dbReference>
<evidence type="ECO:0000256" key="10">
    <source>
        <dbReference type="ARBA" id="ARBA00022989"/>
    </source>
</evidence>
<keyword evidence="20" id="KW-1185">Reference proteome</keyword>
<evidence type="ECO:0000256" key="13">
    <source>
        <dbReference type="ARBA" id="ARBA00023180"/>
    </source>
</evidence>
<evidence type="ECO:0000256" key="1">
    <source>
        <dbReference type="ARBA" id="ARBA00001947"/>
    </source>
</evidence>
<comment type="catalytic activity">
    <reaction evidence="14">
        <text>Release of an unsubstituted, C-terminal glutamyl residue, typically from Ac-Asp-Glu or folylpoly-gamma-glutamates.</text>
        <dbReference type="EC" id="3.4.17.21"/>
    </reaction>
</comment>
<dbReference type="SUPFAM" id="SSF47672">
    <property type="entry name" value="Transferrin receptor-like dimerisation domain"/>
    <property type="match status" value="1"/>
</dbReference>
<comment type="cofactor">
    <cofactor evidence="1">
        <name>Zn(2+)</name>
        <dbReference type="ChEBI" id="CHEBI:29105"/>
    </cofactor>
</comment>
<feature type="domain" description="Transferrin receptor-like dimerisation" evidence="17">
    <location>
        <begin position="594"/>
        <end position="718"/>
    </location>
</feature>
<organism evidence="19 20">
    <name type="scientific">Camellia sinensis</name>
    <name type="common">Tea plant</name>
    <name type="synonym">Thea sinensis</name>
    <dbReference type="NCBI Taxonomy" id="4442"/>
    <lineage>
        <taxon>Eukaryota</taxon>
        <taxon>Viridiplantae</taxon>
        <taxon>Streptophyta</taxon>
        <taxon>Embryophyta</taxon>
        <taxon>Tracheophyta</taxon>
        <taxon>Spermatophyta</taxon>
        <taxon>Magnoliopsida</taxon>
        <taxon>eudicotyledons</taxon>
        <taxon>Gunneridae</taxon>
        <taxon>Pentapetalae</taxon>
        <taxon>asterids</taxon>
        <taxon>Ericales</taxon>
        <taxon>Theaceae</taxon>
        <taxon>Camellia</taxon>
    </lineage>
</organism>
<dbReference type="CDD" id="cd08022">
    <property type="entry name" value="M28_PSMA_like"/>
    <property type="match status" value="1"/>
</dbReference>
<reference evidence="20" key="1">
    <citation type="journal article" date="2020" name="Nat. Commun.">
        <title>Genome assembly of wild tea tree DASZ reveals pedigree and selection history of tea varieties.</title>
        <authorList>
            <person name="Zhang W."/>
            <person name="Zhang Y."/>
            <person name="Qiu H."/>
            <person name="Guo Y."/>
            <person name="Wan H."/>
            <person name="Zhang X."/>
            <person name="Scossa F."/>
            <person name="Alseekh S."/>
            <person name="Zhang Q."/>
            <person name="Wang P."/>
            <person name="Xu L."/>
            <person name="Schmidt M.H."/>
            <person name="Jia X."/>
            <person name="Li D."/>
            <person name="Zhu A."/>
            <person name="Guo F."/>
            <person name="Chen W."/>
            <person name="Ni D."/>
            <person name="Usadel B."/>
            <person name="Fernie A.R."/>
            <person name="Wen W."/>
        </authorList>
    </citation>
    <scope>NUCLEOTIDE SEQUENCE [LARGE SCALE GENOMIC DNA]</scope>
    <source>
        <strain evidence="20">cv. G240</strain>
    </source>
</reference>
<dbReference type="EC" id="3.4.17.21" evidence="15"/>
<dbReference type="GO" id="GO:0005789">
    <property type="term" value="C:endoplasmic reticulum membrane"/>
    <property type="evidence" value="ECO:0007669"/>
    <property type="project" value="UniProtKB-SubCell"/>
</dbReference>
<evidence type="ECO:0000256" key="16">
    <source>
        <dbReference type="SAM" id="Phobius"/>
    </source>
</evidence>
<dbReference type="FunFam" id="3.40.630.10:FF:000164">
    <property type="entry name" value="Os01g0740650 protein"/>
    <property type="match status" value="1"/>
</dbReference>
<comment type="subcellular location">
    <subcellularLocation>
        <location evidence="2">Endoplasmic reticulum membrane</location>
        <topology evidence="2">Single-pass type II membrane protein</topology>
    </subcellularLocation>
</comment>
<evidence type="ECO:0000259" key="17">
    <source>
        <dbReference type="Pfam" id="PF04253"/>
    </source>
</evidence>
<dbReference type="Gene3D" id="1.20.930.40">
    <property type="entry name" value="Transferrin receptor-like, dimerisation domain"/>
    <property type="match status" value="1"/>
</dbReference>
<name>A0A7J7GM03_CAMSI</name>
<evidence type="ECO:0000256" key="9">
    <source>
        <dbReference type="ARBA" id="ARBA00022968"/>
    </source>
</evidence>
<keyword evidence="8" id="KW-0862">Zinc</keyword>
<dbReference type="InterPro" id="IPR036757">
    <property type="entry name" value="TFR-like_dimer_dom_sf"/>
</dbReference>
<keyword evidence="12 16" id="KW-0472">Membrane</keyword>
<feature type="domain" description="Peptidase M28" evidence="18">
    <location>
        <begin position="344"/>
        <end position="534"/>
    </location>
</feature>
<comment type="caution">
    <text evidence="19">The sequence shown here is derived from an EMBL/GenBank/DDBJ whole genome shotgun (WGS) entry which is preliminary data.</text>
</comment>
<comment type="similarity">
    <text evidence="3">Belongs to the peptidase M28 family. M28B subfamily.</text>
</comment>
<dbReference type="SUPFAM" id="SSF53187">
    <property type="entry name" value="Zn-dependent exopeptidases"/>
    <property type="match status" value="1"/>
</dbReference>
<dbReference type="FunFam" id="1.20.930.40:FF:000001">
    <property type="entry name" value="N-acetylated-alpha-linked acidic dipeptidase 2"/>
    <property type="match status" value="1"/>
</dbReference>
<evidence type="ECO:0000259" key="18">
    <source>
        <dbReference type="Pfam" id="PF04389"/>
    </source>
</evidence>
<dbReference type="InterPro" id="IPR007365">
    <property type="entry name" value="TFR-like_dimer_dom"/>
</dbReference>
<keyword evidence="7" id="KW-0378">Hydrolase</keyword>
<evidence type="ECO:0000313" key="19">
    <source>
        <dbReference type="EMBL" id="KAF5940476.1"/>
    </source>
</evidence>
<keyword evidence="13" id="KW-0325">Glycoprotein</keyword>
<accession>A0A7J7GM03</accession>
<evidence type="ECO:0000256" key="15">
    <source>
        <dbReference type="ARBA" id="ARBA00066561"/>
    </source>
</evidence>
<evidence type="ECO:0000256" key="7">
    <source>
        <dbReference type="ARBA" id="ARBA00022801"/>
    </source>
</evidence>
<dbReference type="EMBL" id="JACBKZ010000010">
    <property type="protein sequence ID" value="KAF5940476.1"/>
    <property type="molecule type" value="Genomic_DNA"/>
</dbReference>
<dbReference type="Gene3D" id="3.50.30.30">
    <property type="match status" value="1"/>
</dbReference>
<keyword evidence="5 16" id="KW-0812">Transmembrane</keyword>
<dbReference type="AlphaFoldDB" id="A0A7J7GM03"/>
<keyword evidence="6" id="KW-0479">Metal-binding</keyword>
<evidence type="ECO:0000256" key="12">
    <source>
        <dbReference type="ARBA" id="ARBA00023136"/>
    </source>
</evidence>
<keyword evidence="9" id="KW-0735">Signal-anchor</keyword>
<dbReference type="GO" id="GO:0004181">
    <property type="term" value="F:metallocarboxypeptidase activity"/>
    <property type="evidence" value="ECO:0007669"/>
    <property type="project" value="UniProtKB-EC"/>
</dbReference>
<dbReference type="GO" id="GO:0046872">
    <property type="term" value="F:metal ion binding"/>
    <property type="evidence" value="ECO:0007669"/>
    <property type="project" value="UniProtKB-KW"/>
</dbReference>
<proteinExistence type="inferred from homology"/>
<evidence type="ECO:0000313" key="20">
    <source>
        <dbReference type="Proteomes" id="UP000593564"/>
    </source>
</evidence>
<evidence type="ECO:0000256" key="8">
    <source>
        <dbReference type="ARBA" id="ARBA00022833"/>
    </source>
</evidence>
<dbReference type="InterPro" id="IPR007484">
    <property type="entry name" value="Peptidase_M28"/>
</dbReference>
<evidence type="ECO:0000256" key="14">
    <source>
        <dbReference type="ARBA" id="ARBA00052003"/>
    </source>
</evidence>
<feature type="transmembrane region" description="Helical" evidence="16">
    <location>
        <begin position="21"/>
        <end position="41"/>
    </location>
</feature>
<dbReference type="PANTHER" id="PTHR10404:SF75">
    <property type="entry name" value="GLUTAMATE CARBOXYPEPTIDASE AMP1-RELATED"/>
    <property type="match status" value="1"/>
</dbReference>
<evidence type="ECO:0000256" key="2">
    <source>
        <dbReference type="ARBA" id="ARBA00004648"/>
    </source>
</evidence>
<keyword evidence="11" id="KW-0482">Metalloprotease</keyword>
<gene>
    <name evidence="19" type="ORF">HYC85_021643</name>
</gene>
<evidence type="ECO:0000256" key="3">
    <source>
        <dbReference type="ARBA" id="ARBA00005634"/>
    </source>
</evidence>
<evidence type="ECO:0000256" key="5">
    <source>
        <dbReference type="ARBA" id="ARBA00022692"/>
    </source>
</evidence>
<evidence type="ECO:0000256" key="6">
    <source>
        <dbReference type="ARBA" id="ARBA00022723"/>
    </source>
</evidence>
<dbReference type="Proteomes" id="UP000593564">
    <property type="component" value="Unassembled WGS sequence"/>
</dbReference>
<evidence type="ECO:0000256" key="11">
    <source>
        <dbReference type="ARBA" id="ARBA00023049"/>
    </source>
</evidence>
<dbReference type="SUPFAM" id="SSF52025">
    <property type="entry name" value="PA domain"/>
    <property type="match status" value="1"/>
</dbReference>